<dbReference type="AlphaFoldDB" id="A0A194R558"/>
<evidence type="ECO:0000313" key="2">
    <source>
        <dbReference type="EMBL" id="KPJ12375.1"/>
    </source>
</evidence>
<keyword evidence="3" id="KW-1185">Reference proteome</keyword>
<protein>
    <submittedName>
        <fullName evidence="2">Uncharacterized protein</fullName>
    </submittedName>
</protein>
<name>A0A194R558_PAPMA</name>
<dbReference type="InParanoid" id="A0A194R558"/>
<dbReference type="EMBL" id="KQ460779">
    <property type="protein sequence ID" value="KPJ12375.1"/>
    <property type="molecule type" value="Genomic_DNA"/>
</dbReference>
<organism evidence="2 3">
    <name type="scientific">Papilio machaon</name>
    <name type="common">Old World swallowtail butterfly</name>
    <dbReference type="NCBI Taxonomy" id="76193"/>
    <lineage>
        <taxon>Eukaryota</taxon>
        <taxon>Metazoa</taxon>
        <taxon>Ecdysozoa</taxon>
        <taxon>Arthropoda</taxon>
        <taxon>Hexapoda</taxon>
        <taxon>Insecta</taxon>
        <taxon>Pterygota</taxon>
        <taxon>Neoptera</taxon>
        <taxon>Endopterygota</taxon>
        <taxon>Lepidoptera</taxon>
        <taxon>Glossata</taxon>
        <taxon>Ditrysia</taxon>
        <taxon>Papilionoidea</taxon>
        <taxon>Papilionidae</taxon>
        <taxon>Papilioninae</taxon>
        <taxon>Papilio</taxon>
    </lineage>
</organism>
<accession>A0A194R558</accession>
<proteinExistence type="predicted"/>
<feature type="region of interest" description="Disordered" evidence="1">
    <location>
        <begin position="57"/>
        <end position="105"/>
    </location>
</feature>
<evidence type="ECO:0000313" key="3">
    <source>
        <dbReference type="Proteomes" id="UP000053240"/>
    </source>
</evidence>
<dbReference type="Proteomes" id="UP000053240">
    <property type="component" value="Unassembled WGS sequence"/>
</dbReference>
<sequence>MCYSMPRRYIARGLCANTKQRSGGTLRRAGIRQARVCREREREAAVRLTFASHSAGGCQLRGRTARPHRPPHDRYLPPPPPATCPTTSHHFHLPPPPHTSHIVPL</sequence>
<evidence type="ECO:0000256" key="1">
    <source>
        <dbReference type="SAM" id="MobiDB-lite"/>
    </source>
</evidence>
<gene>
    <name evidence="2" type="ORF">RR48_11631</name>
</gene>
<reference evidence="2 3" key="1">
    <citation type="journal article" date="2015" name="Nat. Commun.">
        <title>Outbred genome sequencing and CRISPR/Cas9 gene editing in butterflies.</title>
        <authorList>
            <person name="Li X."/>
            <person name="Fan D."/>
            <person name="Zhang W."/>
            <person name="Liu G."/>
            <person name="Zhang L."/>
            <person name="Zhao L."/>
            <person name="Fang X."/>
            <person name="Chen L."/>
            <person name="Dong Y."/>
            <person name="Chen Y."/>
            <person name="Ding Y."/>
            <person name="Zhao R."/>
            <person name="Feng M."/>
            <person name="Zhu Y."/>
            <person name="Feng Y."/>
            <person name="Jiang X."/>
            <person name="Zhu D."/>
            <person name="Xiang H."/>
            <person name="Feng X."/>
            <person name="Li S."/>
            <person name="Wang J."/>
            <person name="Zhang G."/>
            <person name="Kronforst M.R."/>
            <person name="Wang W."/>
        </authorList>
    </citation>
    <scope>NUCLEOTIDE SEQUENCE [LARGE SCALE GENOMIC DNA]</scope>
    <source>
        <strain evidence="2">Ya'a_city_454_Pm</strain>
        <tissue evidence="2">Whole body</tissue>
    </source>
</reference>